<dbReference type="Proteomes" id="UP001500804">
    <property type="component" value="Unassembled WGS sequence"/>
</dbReference>
<accession>A0ABP9NHV0</accession>
<evidence type="ECO:0000259" key="8">
    <source>
        <dbReference type="PROSITE" id="PS50850"/>
    </source>
</evidence>
<evidence type="ECO:0000256" key="6">
    <source>
        <dbReference type="ARBA" id="ARBA00023136"/>
    </source>
</evidence>
<dbReference type="Gene3D" id="1.20.1250.20">
    <property type="entry name" value="MFS general substrate transporter like domains"/>
    <property type="match status" value="1"/>
</dbReference>
<feature type="transmembrane region" description="Helical" evidence="7">
    <location>
        <begin position="364"/>
        <end position="386"/>
    </location>
</feature>
<dbReference type="CDD" id="cd17321">
    <property type="entry name" value="MFS_MMR_MDR_like"/>
    <property type="match status" value="1"/>
</dbReference>
<comment type="caution">
    <text evidence="9">The sequence shown here is derived from an EMBL/GenBank/DDBJ whole genome shotgun (WGS) entry which is preliminary data.</text>
</comment>
<feature type="transmembrane region" description="Helical" evidence="7">
    <location>
        <begin position="306"/>
        <end position="323"/>
    </location>
</feature>
<organism evidence="9 10">
    <name type="scientific">Pseudonocardia adelaidensis</name>
    <dbReference type="NCBI Taxonomy" id="648754"/>
    <lineage>
        <taxon>Bacteria</taxon>
        <taxon>Bacillati</taxon>
        <taxon>Actinomycetota</taxon>
        <taxon>Actinomycetes</taxon>
        <taxon>Pseudonocardiales</taxon>
        <taxon>Pseudonocardiaceae</taxon>
        <taxon>Pseudonocardia</taxon>
    </lineage>
</organism>
<feature type="transmembrane region" description="Helical" evidence="7">
    <location>
        <begin position="109"/>
        <end position="134"/>
    </location>
</feature>
<protein>
    <submittedName>
        <fullName evidence="9">DHA2 family efflux MFS transporter permease subunit</fullName>
    </submittedName>
</protein>
<dbReference type="SUPFAM" id="SSF103473">
    <property type="entry name" value="MFS general substrate transporter"/>
    <property type="match status" value="1"/>
</dbReference>
<feature type="transmembrane region" description="Helical" evidence="7">
    <location>
        <begin position="171"/>
        <end position="194"/>
    </location>
</feature>
<keyword evidence="4 7" id="KW-0812">Transmembrane</keyword>
<name>A0ABP9NHV0_9PSEU</name>
<feature type="transmembrane region" description="Helical" evidence="7">
    <location>
        <begin position="206"/>
        <end position="225"/>
    </location>
</feature>
<dbReference type="InterPro" id="IPR036259">
    <property type="entry name" value="MFS_trans_sf"/>
</dbReference>
<feature type="transmembrane region" description="Helical" evidence="7">
    <location>
        <begin position="52"/>
        <end position="72"/>
    </location>
</feature>
<feature type="domain" description="Major facilitator superfamily (MFS) profile" evidence="8">
    <location>
        <begin position="18"/>
        <end position="468"/>
    </location>
</feature>
<reference evidence="10" key="1">
    <citation type="journal article" date="2019" name="Int. J. Syst. Evol. Microbiol.">
        <title>The Global Catalogue of Microorganisms (GCM) 10K type strain sequencing project: providing services to taxonomists for standard genome sequencing and annotation.</title>
        <authorList>
            <consortium name="The Broad Institute Genomics Platform"/>
            <consortium name="The Broad Institute Genome Sequencing Center for Infectious Disease"/>
            <person name="Wu L."/>
            <person name="Ma J."/>
        </authorList>
    </citation>
    <scope>NUCLEOTIDE SEQUENCE [LARGE SCALE GENOMIC DNA]</scope>
    <source>
        <strain evidence="10">JCM 18302</strain>
    </source>
</reference>
<gene>
    <name evidence="9" type="ORF">GCM10023320_21690</name>
</gene>
<comment type="subcellular location">
    <subcellularLocation>
        <location evidence="1">Cell membrane</location>
        <topology evidence="1">Multi-pass membrane protein</topology>
    </subcellularLocation>
</comment>
<dbReference type="PANTHER" id="PTHR42718:SF46">
    <property type="entry name" value="BLR6921 PROTEIN"/>
    <property type="match status" value="1"/>
</dbReference>
<feature type="transmembrane region" description="Helical" evidence="7">
    <location>
        <begin position="84"/>
        <end position="103"/>
    </location>
</feature>
<feature type="transmembrane region" description="Helical" evidence="7">
    <location>
        <begin position="335"/>
        <end position="352"/>
    </location>
</feature>
<sequence>MTRSTAPTERSAPSRWLALAVLCGAMLMIILDGTITSVALPVLQAELGFTTAGLAWTVNAYLVPLGGLLLLAGRLGDLYGRRRMLLGGLTLFVLASLLCGLAIDAGTLIAARFVQGVGAAMASAVVLGMVVALFPEAGERARAMGVYAFVGAAGASIGTLLGGVLTETVGWRWIFLVNVPIGVAAVLLALRYVAADRPADRSARPDVVGGLLVTGGLVLTVFTIVDTSALAVRLGLGTAAVALLAGFVVRQRRAAEPLVRLRIFRSRAVSGGNAAQLLMVAGMLGFQFVAALYLQRALGYAPAQTGFALLPITLTIAAVSLTASGRLIARSGARAVLLAGEILLVAGLLLLTRPPVGSYVVDVLPSMLVLGIGAGLALPAVTTVMMSDATPEDAGLASGLANTSQQVGGALGTAVLAALAAARTDAATAAGASPLDALTTGYQLAFGASAVAVAAAGAVTLAVLRRER</sequence>
<evidence type="ECO:0000256" key="5">
    <source>
        <dbReference type="ARBA" id="ARBA00022989"/>
    </source>
</evidence>
<evidence type="ECO:0000313" key="9">
    <source>
        <dbReference type="EMBL" id="GAA5118195.1"/>
    </source>
</evidence>
<feature type="transmembrane region" description="Helical" evidence="7">
    <location>
        <begin position="444"/>
        <end position="464"/>
    </location>
</feature>
<dbReference type="InterPro" id="IPR020846">
    <property type="entry name" value="MFS_dom"/>
</dbReference>
<keyword evidence="5 7" id="KW-1133">Transmembrane helix</keyword>
<feature type="transmembrane region" description="Helical" evidence="7">
    <location>
        <begin position="231"/>
        <end position="249"/>
    </location>
</feature>
<dbReference type="RefSeq" id="WP_345604804.1">
    <property type="nucleotide sequence ID" value="NZ_BAABJO010000007.1"/>
</dbReference>
<evidence type="ECO:0000256" key="1">
    <source>
        <dbReference type="ARBA" id="ARBA00004651"/>
    </source>
</evidence>
<feature type="transmembrane region" description="Helical" evidence="7">
    <location>
        <begin position="407"/>
        <end position="424"/>
    </location>
</feature>
<keyword evidence="6 7" id="KW-0472">Membrane</keyword>
<proteinExistence type="predicted"/>
<keyword evidence="2" id="KW-0813">Transport</keyword>
<evidence type="ECO:0000313" key="10">
    <source>
        <dbReference type="Proteomes" id="UP001500804"/>
    </source>
</evidence>
<keyword evidence="10" id="KW-1185">Reference proteome</keyword>
<evidence type="ECO:0000256" key="4">
    <source>
        <dbReference type="ARBA" id="ARBA00022692"/>
    </source>
</evidence>
<keyword evidence="3" id="KW-1003">Cell membrane</keyword>
<evidence type="ECO:0000256" key="3">
    <source>
        <dbReference type="ARBA" id="ARBA00022475"/>
    </source>
</evidence>
<dbReference type="EMBL" id="BAABJO010000007">
    <property type="protein sequence ID" value="GAA5118195.1"/>
    <property type="molecule type" value="Genomic_DNA"/>
</dbReference>
<dbReference type="Gene3D" id="1.20.1720.10">
    <property type="entry name" value="Multidrug resistance protein D"/>
    <property type="match status" value="1"/>
</dbReference>
<feature type="transmembrane region" description="Helical" evidence="7">
    <location>
        <begin position="146"/>
        <end position="165"/>
    </location>
</feature>
<feature type="transmembrane region" description="Helical" evidence="7">
    <location>
        <begin position="16"/>
        <end position="40"/>
    </location>
</feature>
<dbReference type="InterPro" id="IPR011701">
    <property type="entry name" value="MFS"/>
</dbReference>
<dbReference type="Pfam" id="PF07690">
    <property type="entry name" value="MFS_1"/>
    <property type="match status" value="1"/>
</dbReference>
<feature type="transmembrane region" description="Helical" evidence="7">
    <location>
        <begin position="270"/>
        <end position="294"/>
    </location>
</feature>
<dbReference type="PANTHER" id="PTHR42718">
    <property type="entry name" value="MAJOR FACILITATOR SUPERFAMILY MULTIDRUG TRANSPORTER MFSC"/>
    <property type="match status" value="1"/>
</dbReference>
<dbReference type="PROSITE" id="PS50850">
    <property type="entry name" value="MFS"/>
    <property type="match status" value="1"/>
</dbReference>
<evidence type="ECO:0000256" key="7">
    <source>
        <dbReference type="SAM" id="Phobius"/>
    </source>
</evidence>
<evidence type="ECO:0000256" key="2">
    <source>
        <dbReference type="ARBA" id="ARBA00022448"/>
    </source>
</evidence>